<protein>
    <submittedName>
        <fullName evidence="3">EKC/KEOPS complex subunit Lage3</fullName>
    </submittedName>
</protein>
<proteinExistence type="inferred from homology"/>
<gene>
    <name evidence="3" type="primary">LOC101859370</name>
</gene>
<sequence>MASCLSADLEIPFPSAREAEIALGTLSVDKEPKRGGVQRTLKVSDQILHVHFEAQEARTLRVSINSFFEHVNLVCKTMQSFGPPR</sequence>
<evidence type="ECO:0000256" key="1">
    <source>
        <dbReference type="ARBA" id="ARBA00007073"/>
    </source>
</evidence>
<dbReference type="GeneID" id="101859370"/>
<name>A0ABM0JB51_APLCA</name>
<organism evidence="2 3">
    <name type="scientific">Aplysia californica</name>
    <name type="common">California sea hare</name>
    <dbReference type="NCBI Taxonomy" id="6500"/>
    <lineage>
        <taxon>Eukaryota</taxon>
        <taxon>Metazoa</taxon>
        <taxon>Spiralia</taxon>
        <taxon>Lophotrochozoa</taxon>
        <taxon>Mollusca</taxon>
        <taxon>Gastropoda</taxon>
        <taxon>Heterobranchia</taxon>
        <taxon>Euthyneura</taxon>
        <taxon>Tectipleura</taxon>
        <taxon>Aplysiida</taxon>
        <taxon>Aplysioidea</taxon>
        <taxon>Aplysiidae</taxon>
        <taxon>Aplysia</taxon>
    </lineage>
</organism>
<accession>A0ABM0JB51</accession>
<reference evidence="3" key="1">
    <citation type="submission" date="2025-08" db="UniProtKB">
        <authorList>
            <consortium name="RefSeq"/>
        </authorList>
    </citation>
    <scope>IDENTIFICATION</scope>
</reference>
<dbReference type="InterPro" id="IPR015419">
    <property type="entry name" value="CTAG/Pcc1"/>
</dbReference>
<dbReference type="PANTHER" id="PTHR31283:SF5">
    <property type="entry name" value="EKC_KEOPS COMPLEX SUBUNIT LAGE3"/>
    <property type="match status" value="1"/>
</dbReference>
<dbReference type="RefSeq" id="XP_005089617.1">
    <property type="nucleotide sequence ID" value="XM_005089560.3"/>
</dbReference>
<evidence type="ECO:0000313" key="2">
    <source>
        <dbReference type="Proteomes" id="UP000694888"/>
    </source>
</evidence>
<dbReference type="Gene3D" id="3.30.310.50">
    <property type="entry name" value="Alpha-D-phosphohexomutase, C-terminal domain"/>
    <property type="match status" value="1"/>
</dbReference>
<dbReference type="Proteomes" id="UP000694888">
    <property type="component" value="Unplaced"/>
</dbReference>
<dbReference type="Pfam" id="PF09341">
    <property type="entry name" value="Pcc1"/>
    <property type="match status" value="1"/>
</dbReference>
<comment type="similarity">
    <text evidence="1">Belongs to the CTAG/PCC1 family.</text>
</comment>
<dbReference type="PANTHER" id="PTHR31283">
    <property type="entry name" value="EKC/KEOPS COMPLEX SUBUNIT PCC1 FAMILY MEMBER"/>
    <property type="match status" value="1"/>
</dbReference>
<keyword evidence="2" id="KW-1185">Reference proteome</keyword>
<evidence type="ECO:0000313" key="3">
    <source>
        <dbReference type="RefSeq" id="XP_005089617.1"/>
    </source>
</evidence>